<evidence type="ECO:0000313" key="2">
    <source>
        <dbReference type="Proteomes" id="UP001274896"/>
    </source>
</evidence>
<evidence type="ECO:0000313" key="1">
    <source>
        <dbReference type="EMBL" id="KAK3520557.1"/>
    </source>
</evidence>
<dbReference type="GO" id="GO:0003676">
    <property type="term" value="F:nucleic acid binding"/>
    <property type="evidence" value="ECO:0007669"/>
    <property type="project" value="InterPro"/>
</dbReference>
<organism evidence="1 2">
    <name type="scientific">Hemibagrus guttatus</name>
    <dbReference type="NCBI Taxonomy" id="175788"/>
    <lineage>
        <taxon>Eukaryota</taxon>
        <taxon>Metazoa</taxon>
        <taxon>Chordata</taxon>
        <taxon>Craniata</taxon>
        <taxon>Vertebrata</taxon>
        <taxon>Euteleostomi</taxon>
        <taxon>Actinopterygii</taxon>
        <taxon>Neopterygii</taxon>
        <taxon>Teleostei</taxon>
        <taxon>Ostariophysi</taxon>
        <taxon>Siluriformes</taxon>
        <taxon>Bagridae</taxon>
        <taxon>Hemibagrus</taxon>
    </lineage>
</organism>
<proteinExistence type="predicted"/>
<sequence length="234" mass="26753">MDGFLIRMQADDHNKSSRSRAAVVLLTYTCRKMDKCKDLSEFDKGRIVMARPLDQSISKTAALVGCSQSVVPQTSQGAHADPMHRQQWGFEHQNWTTEQWKKVAWSDESRFLHVDGRVCASLTWGTHGTRMHYGKKVSQRRQCHALGNVLLGNLGSCHPCGCYFDTYHLPKHCCSPCTPFHGNGIIHNAPCHKAKMMQEWFDDHNNEFEVMTWTPNSPDLSPIQHLWDVLDKQF</sequence>
<name>A0AAE0QF83_9TELE</name>
<gene>
    <name evidence="1" type="ORF">QTP70_026490</name>
</gene>
<dbReference type="InterPro" id="IPR036397">
    <property type="entry name" value="RNaseH_sf"/>
</dbReference>
<comment type="caution">
    <text evidence="1">The sequence shown here is derived from an EMBL/GenBank/DDBJ whole genome shotgun (WGS) entry which is preliminary data.</text>
</comment>
<protein>
    <submittedName>
        <fullName evidence="1">Uncharacterized protein</fullName>
    </submittedName>
</protein>
<dbReference type="Proteomes" id="UP001274896">
    <property type="component" value="Unassembled WGS sequence"/>
</dbReference>
<keyword evidence="2" id="KW-1185">Reference proteome</keyword>
<reference evidence="1" key="1">
    <citation type="submission" date="2023-06" db="EMBL/GenBank/DDBJ databases">
        <title>Male Hemibagrus guttatus genome.</title>
        <authorList>
            <person name="Bian C."/>
        </authorList>
    </citation>
    <scope>NUCLEOTIDE SEQUENCE</scope>
    <source>
        <strain evidence="1">Male_cb2023</strain>
        <tissue evidence="1">Muscle</tissue>
    </source>
</reference>
<dbReference type="Gene3D" id="3.30.420.10">
    <property type="entry name" value="Ribonuclease H-like superfamily/Ribonuclease H"/>
    <property type="match status" value="1"/>
</dbReference>
<dbReference type="EMBL" id="JAUCMX010000016">
    <property type="protein sequence ID" value="KAK3520557.1"/>
    <property type="molecule type" value="Genomic_DNA"/>
</dbReference>
<dbReference type="AlphaFoldDB" id="A0AAE0QF83"/>
<accession>A0AAE0QF83</accession>